<dbReference type="GO" id="GO:0043565">
    <property type="term" value="F:sequence-specific DNA binding"/>
    <property type="evidence" value="ECO:0007669"/>
    <property type="project" value="InterPro"/>
</dbReference>
<reference evidence="7" key="1">
    <citation type="submission" date="2020-01" db="EMBL/GenBank/DDBJ databases">
        <title>Genome sequence of Kobresia littledalei, the first chromosome-level genome in the family Cyperaceae.</title>
        <authorList>
            <person name="Qu G."/>
        </authorList>
    </citation>
    <scope>NUCLEOTIDE SEQUENCE</scope>
    <source>
        <strain evidence="7">C.B.Clarke</strain>
        <tissue evidence="7">Leaf</tissue>
    </source>
</reference>
<protein>
    <submittedName>
        <fullName evidence="7">GATA transcription factor 16-like protein</fullName>
    </submittedName>
</protein>
<dbReference type="InterPro" id="IPR000679">
    <property type="entry name" value="Znf_GATA"/>
</dbReference>
<evidence type="ECO:0000313" key="8">
    <source>
        <dbReference type="Proteomes" id="UP000623129"/>
    </source>
</evidence>
<evidence type="ECO:0000256" key="5">
    <source>
        <dbReference type="SAM" id="MobiDB-lite"/>
    </source>
</evidence>
<feature type="domain" description="GATA-type" evidence="6">
    <location>
        <begin position="65"/>
        <end position="95"/>
    </location>
</feature>
<evidence type="ECO:0000313" key="7">
    <source>
        <dbReference type="EMBL" id="KAF3339645.1"/>
    </source>
</evidence>
<evidence type="ECO:0000256" key="1">
    <source>
        <dbReference type="ARBA" id="ARBA00022723"/>
    </source>
</evidence>
<proteinExistence type="predicted"/>
<organism evidence="7 8">
    <name type="scientific">Carex littledalei</name>
    <dbReference type="NCBI Taxonomy" id="544730"/>
    <lineage>
        <taxon>Eukaryota</taxon>
        <taxon>Viridiplantae</taxon>
        <taxon>Streptophyta</taxon>
        <taxon>Embryophyta</taxon>
        <taxon>Tracheophyta</taxon>
        <taxon>Spermatophyta</taxon>
        <taxon>Magnoliopsida</taxon>
        <taxon>Liliopsida</taxon>
        <taxon>Poales</taxon>
        <taxon>Cyperaceae</taxon>
        <taxon>Cyperoideae</taxon>
        <taxon>Cariceae</taxon>
        <taxon>Carex</taxon>
        <taxon>Carex subgen. Euthyceras</taxon>
    </lineage>
</organism>
<dbReference type="PROSITE" id="PS00344">
    <property type="entry name" value="GATA_ZN_FINGER_1"/>
    <property type="match status" value="1"/>
</dbReference>
<evidence type="ECO:0000256" key="2">
    <source>
        <dbReference type="ARBA" id="ARBA00022771"/>
    </source>
</evidence>
<dbReference type="SMART" id="SM00401">
    <property type="entry name" value="ZnF_GATA"/>
    <property type="match status" value="1"/>
</dbReference>
<name>A0A833VS44_9POAL</name>
<dbReference type="Gene3D" id="3.30.50.10">
    <property type="entry name" value="Erythroid Transcription Factor GATA-1, subunit A"/>
    <property type="match status" value="1"/>
</dbReference>
<comment type="caution">
    <text evidence="7">The sequence shown here is derived from an EMBL/GenBank/DDBJ whole genome shotgun (WGS) entry which is preliminary data.</text>
</comment>
<evidence type="ECO:0000256" key="4">
    <source>
        <dbReference type="PROSITE-ProRule" id="PRU00094"/>
    </source>
</evidence>
<keyword evidence="2 4" id="KW-0863">Zinc-finger</keyword>
<keyword evidence="8" id="KW-1185">Reference proteome</keyword>
<accession>A0A833VS44</accession>
<dbReference type="PANTHER" id="PTHR47255">
    <property type="entry name" value="GATA TRANSCRIPTION FACTOR 22-RELATED"/>
    <property type="match status" value="1"/>
</dbReference>
<dbReference type="CDD" id="cd00202">
    <property type="entry name" value="ZnF_GATA"/>
    <property type="match status" value="1"/>
</dbReference>
<keyword evidence="1" id="KW-0479">Metal-binding</keyword>
<dbReference type="GO" id="GO:0006355">
    <property type="term" value="P:regulation of DNA-templated transcription"/>
    <property type="evidence" value="ECO:0007669"/>
    <property type="project" value="InterPro"/>
</dbReference>
<dbReference type="InterPro" id="IPR052138">
    <property type="entry name" value="GATA_ZnFinger_Domain"/>
</dbReference>
<dbReference type="PROSITE" id="PS50114">
    <property type="entry name" value="GATA_ZN_FINGER_2"/>
    <property type="match status" value="1"/>
</dbReference>
<feature type="region of interest" description="Disordered" evidence="5">
    <location>
        <begin position="20"/>
        <end position="45"/>
    </location>
</feature>
<dbReference type="PANTHER" id="PTHR47255:SF4">
    <property type="entry name" value="GATA ZINC FINGER DOMAIN-CONTAINING PROTEIN 12"/>
    <property type="match status" value="1"/>
</dbReference>
<dbReference type="SUPFAM" id="SSF57716">
    <property type="entry name" value="Glucocorticoid receptor-like (DNA-binding domain)"/>
    <property type="match status" value="1"/>
</dbReference>
<evidence type="ECO:0000256" key="3">
    <source>
        <dbReference type="ARBA" id="ARBA00022833"/>
    </source>
</evidence>
<keyword evidence="3" id="KW-0862">Zinc</keyword>
<dbReference type="Proteomes" id="UP000623129">
    <property type="component" value="Unassembled WGS sequence"/>
</dbReference>
<sequence>MAPTTNFAIAHEYAKVRSPRRISSNGWSRSEIVLKKTEDESSEERDEVEFLMKKSSSGMQRPGVCANCRTSKTPLWRSGPTGPKSLCNACGIRFRKRQLEAGGGTNPLPFFTLTGEETSSESPSTNVLTLEEMKELQKAKQRRILRFIAKRRFQEMRRRLLERSSRDIMQAAQLLVSLSKGAA</sequence>
<dbReference type="EMBL" id="SWLB01000003">
    <property type="protein sequence ID" value="KAF3339645.1"/>
    <property type="molecule type" value="Genomic_DNA"/>
</dbReference>
<dbReference type="Pfam" id="PF00320">
    <property type="entry name" value="GATA"/>
    <property type="match status" value="1"/>
</dbReference>
<dbReference type="OrthoDB" id="2162994at2759"/>
<dbReference type="AlphaFoldDB" id="A0A833VS44"/>
<gene>
    <name evidence="7" type="ORF">FCM35_KLT15416</name>
</gene>
<dbReference type="InterPro" id="IPR013088">
    <property type="entry name" value="Znf_NHR/GATA"/>
</dbReference>
<dbReference type="GO" id="GO:0008270">
    <property type="term" value="F:zinc ion binding"/>
    <property type="evidence" value="ECO:0007669"/>
    <property type="project" value="UniProtKB-KW"/>
</dbReference>
<evidence type="ECO:0000259" key="6">
    <source>
        <dbReference type="PROSITE" id="PS50114"/>
    </source>
</evidence>